<reference evidence="2" key="1">
    <citation type="journal article" date="2020" name="MBio">
        <title>Horizontal gene transfer to a defensive symbiont with a reduced genome amongst a multipartite beetle microbiome.</title>
        <authorList>
            <person name="Waterworth S.C."/>
            <person name="Florez L.V."/>
            <person name="Rees E.R."/>
            <person name="Hertweck C."/>
            <person name="Kaltenpoth M."/>
            <person name="Kwan J.C."/>
        </authorList>
    </citation>
    <scope>NUCLEOTIDE SEQUENCE [LARGE SCALE GENOMIC DNA]</scope>
</reference>
<comment type="caution">
    <text evidence="1">The sequence shown here is derived from an EMBL/GenBank/DDBJ whole genome shotgun (WGS) entry which is preliminary data.</text>
</comment>
<dbReference type="EMBL" id="WNDP01000016">
    <property type="protein sequence ID" value="KAF1026929.1"/>
    <property type="molecule type" value="Genomic_DNA"/>
</dbReference>
<name>A0A833USY3_ACIBZ</name>
<dbReference type="Proteomes" id="UP000490535">
    <property type="component" value="Unassembled WGS sequence"/>
</dbReference>
<organism evidence="1 2">
    <name type="scientific">Acinetobacter bereziniae</name>
    <name type="common">Acinetobacter genomosp. 10</name>
    <dbReference type="NCBI Taxonomy" id="106648"/>
    <lineage>
        <taxon>Bacteria</taxon>
        <taxon>Pseudomonadati</taxon>
        <taxon>Pseudomonadota</taxon>
        <taxon>Gammaproteobacteria</taxon>
        <taxon>Moraxellales</taxon>
        <taxon>Moraxellaceae</taxon>
        <taxon>Acinetobacter</taxon>
    </lineage>
</organism>
<evidence type="ECO:0000313" key="2">
    <source>
        <dbReference type="Proteomes" id="UP000490535"/>
    </source>
</evidence>
<dbReference type="AlphaFoldDB" id="A0A833USY3"/>
<accession>A0A833USY3</accession>
<evidence type="ECO:0000313" key="1">
    <source>
        <dbReference type="EMBL" id="KAF1026929.1"/>
    </source>
</evidence>
<protein>
    <submittedName>
        <fullName evidence="1">Uncharacterized protein</fullName>
    </submittedName>
</protein>
<gene>
    <name evidence="1" type="ORF">GAK29_01013</name>
</gene>
<sequence length="71" mass="8122">MDELSIKYIGGVLYGLSHVSNVDEFSYKYTMTGNATKYTKNNARANVFLWLIQSLKSLSPTISLQFNYFKT</sequence>
<proteinExistence type="predicted"/>